<comment type="caution">
    <text evidence="8">The sequence shown here is derived from an EMBL/GenBank/DDBJ whole genome shotgun (WGS) entry which is preliminary data.</text>
</comment>
<evidence type="ECO:0000313" key="9">
    <source>
        <dbReference type="Proteomes" id="UP000449710"/>
    </source>
</evidence>
<dbReference type="PANTHER" id="PTHR34229:SF1">
    <property type="entry name" value="METAL TRANSPORT PROTEIN HI_1621-RELATED"/>
    <property type="match status" value="1"/>
</dbReference>
<evidence type="ECO:0000256" key="7">
    <source>
        <dbReference type="SAM" id="Phobius"/>
    </source>
</evidence>
<dbReference type="AlphaFoldDB" id="A0AA43XIZ9"/>
<dbReference type="InterPro" id="IPR002751">
    <property type="entry name" value="CbiM/NikMN"/>
</dbReference>
<organism evidence="8 9">
    <name type="scientific">Isachenkonia alkalipeptolytica</name>
    <dbReference type="NCBI Taxonomy" id="2565777"/>
    <lineage>
        <taxon>Bacteria</taxon>
        <taxon>Bacillati</taxon>
        <taxon>Bacillota</taxon>
        <taxon>Clostridia</taxon>
        <taxon>Eubacteriales</taxon>
        <taxon>Clostridiaceae</taxon>
        <taxon>Isachenkonia</taxon>
    </lineage>
</organism>
<feature type="transmembrane region" description="Helical" evidence="7">
    <location>
        <begin position="99"/>
        <end position="118"/>
    </location>
</feature>
<keyword evidence="2" id="KW-0813">Transport</keyword>
<comment type="subcellular location">
    <subcellularLocation>
        <location evidence="1">Cell membrane</location>
        <topology evidence="1">Multi-pass membrane protein</topology>
    </subcellularLocation>
</comment>
<feature type="transmembrane region" description="Helical" evidence="7">
    <location>
        <begin position="130"/>
        <end position="154"/>
    </location>
</feature>
<evidence type="ECO:0000256" key="5">
    <source>
        <dbReference type="ARBA" id="ARBA00022989"/>
    </source>
</evidence>
<proteinExistence type="predicted"/>
<keyword evidence="9" id="KW-1185">Reference proteome</keyword>
<protein>
    <submittedName>
        <fullName evidence="8">Cobalt transporter CbiM</fullName>
    </submittedName>
</protein>
<dbReference type="GO" id="GO:0005886">
    <property type="term" value="C:plasma membrane"/>
    <property type="evidence" value="ECO:0007669"/>
    <property type="project" value="UniProtKB-SubCell"/>
</dbReference>
<dbReference type="PANTHER" id="PTHR34229">
    <property type="entry name" value="METAL TRANSPORT PROTEIN HI_1621-RELATED"/>
    <property type="match status" value="1"/>
</dbReference>
<evidence type="ECO:0000313" key="8">
    <source>
        <dbReference type="EMBL" id="NBG87099.1"/>
    </source>
</evidence>
<dbReference type="Proteomes" id="UP000449710">
    <property type="component" value="Unassembled WGS sequence"/>
</dbReference>
<keyword evidence="5 7" id="KW-1133">Transmembrane helix</keyword>
<keyword evidence="6 7" id="KW-0472">Membrane</keyword>
<name>A0AA43XIZ9_9CLOT</name>
<feature type="transmembrane region" description="Helical" evidence="7">
    <location>
        <begin position="64"/>
        <end position="87"/>
    </location>
</feature>
<reference evidence="8 9" key="1">
    <citation type="submission" date="2019-04" db="EMBL/GenBank/DDBJ databases">
        <title>Isachenkonia alkalipeptolytica gen. nov. sp. nov. a new anaerobic, alkiliphilic organothrophic bacterium capable to reduce synthesized ferrihydrite isolated from a soda lake.</title>
        <authorList>
            <person name="Toshchakov S.V."/>
            <person name="Zavarzina D.G."/>
            <person name="Zhilina T.N."/>
            <person name="Kostrikina N.A."/>
            <person name="Kublanov I.V."/>
        </authorList>
    </citation>
    <scope>NUCLEOTIDE SEQUENCE [LARGE SCALE GENOMIC DNA]</scope>
    <source>
        <strain evidence="8 9">Z-1701</strain>
    </source>
</reference>
<feature type="transmembrane region" description="Helical" evidence="7">
    <location>
        <begin position="12"/>
        <end position="29"/>
    </location>
</feature>
<feature type="transmembrane region" description="Helical" evidence="7">
    <location>
        <begin position="166"/>
        <end position="191"/>
    </location>
</feature>
<dbReference type="NCBIfam" id="NF004907">
    <property type="entry name" value="PRK06265.2-2"/>
    <property type="match status" value="1"/>
</dbReference>
<sequence>MHLADGVLSTEMAVATSVGAAGMLAYSLYKTKEEEIPKISLMSAVFFTFAMLSLPLGPSSVHPLLPALIGTILGRRAPIAVFIGLFIQAAVFQHGGITTLGVNTLLVGVPALVCWQVFSRVYHREKSPYVLSGLLGGLGVTLTVVLLVGVLLATDIRYSQGMISNIQLIILSHIPLIFLEGGITAFAVGFIHKSRKTVLEGAKG</sequence>
<dbReference type="GO" id="GO:0000041">
    <property type="term" value="P:transition metal ion transport"/>
    <property type="evidence" value="ECO:0007669"/>
    <property type="project" value="InterPro"/>
</dbReference>
<evidence type="ECO:0000256" key="1">
    <source>
        <dbReference type="ARBA" id="ARBA00004651"/>
    </source>
</evidence>
<dbReference type="Gene3D" id="1.10.1760.20">
    <property type="match status" value="1"/>
</dbReference>
<dbReference type="EMBL" id="SUMG01000001">
    <property type="protein sequence ID" value="NBG87099.1"/>
    <property type="molecule type" value="Genomic_DNA"/>
</dbReference>
<keyword evidence="3" id="KW-1003">Cell membrane</keyword>
<gene>
    <name evidence="8" type="primary">cbiM</name>
    <name evidence="8" type="ORF">ISALK_01160</name>
</gene>
<dbReference type="Pfam" id="PF01891">
    <property type="entry name" value="CbiM"/>
    <property type="match status" value="1"/>
</dbReference>
<keyword evidence="4 7" id="KW-0812">Transmembrane</keyword>
<accession>A0AA43XIZ9</accession>
<evidence type="ECO:0000256" key="6">
    <source>
        <dbReference type="ARBA" id="ARBA00023136"/>
    </source>
</evidence>
<evidence type="ECO:0000256" key="4">
    <source>
        <dbReference type="ARBA" id="ARBA00022692"/>
    </source>
</evidence>
<feature type="transmembrane region" description="Helical" evidence="7">
    <location>
        <begin position="41"/>
        <end position="58"/>
    </location>
</feature>
<evidence type="ECO:0000256" key="3">
    <source>
        <dbReference type="ARBA" id="ARBA00022475"/>
    </source>
</evidence>
<evidence type="ECO:0000256" key="2">
    <source>
        <dbReference type="ARBA" id="ARBA00022448"/>
    </source>
</evidence>